<sequence length="172" mass="19223">MARAETIESAGETGGSGGGGRGNDPLPHHTCRMEVRCPTHSWPGLLTTSSIASGPSSILPYNHNHLHPLQPLHVDVEEHQEISSQREPLPDLLPQNERVSRGSPPDRAPRNQVAQDLEVRRVARQLRVIGDQFNATVLRRQVRTPFWQDLRDACRGVINFITQTLSTLYRMT</sequence>
<proteinExistence type="predicted"/>
<evidence type="ECO:0000313" key="2">
    <source>
        <dbReference type="Ensembl" id="ENSCSEP00000009464.1"/>
    </source>
</evidence>
<evidence type="ECO:0000313" key="3">
    <source>
        <dbReference type="Proteomes" id="UP000265120"/>
    </source>
</evidence>
<feature type="region of interest" description="Disordered" evidence="1">
    <location>
        <begin position="1"/>
        <end position="30"/>
    </location>
</feature>
<organism evidence="2 3">
    <name type="scientific">Cynoglossus semilaevis</name>
    <name type="common">Tongue sole</name>
    <dbReference type="NCBI Taxonomy" id="244447"/>
    <lineage>
        <taxon>Eukaryota</taxon>
        <taxon>Metazoa</taxon>
        <taxon>Chordata</taxon>
        <taxon>Craniata</taxon>
        <taxon>Vertebrata</taxon>
        <taxon>Euteleostomi</taxon>
        <taxon>Actinopterygii</taxon>
        <taxon>Neopterygii</taxon>
        <taxon>Teleostei</taxon>
        <taxon>Neoteleostei</taxon>
        <taxon>Acanthomorphata</taxon>
        <taxon>Carangaria</taxon>
        <taxon>Pleuronectiformes</taxon>
        <taxon>Pleuronectoidei</taxon>
        <taxon>Cynoglossidae</taxon>
        <taxon>Cynoglossinae</taxon>
        <taxon>Cynoglossus</taxon>
    </lineage>
</organism>
<keyword evidence="3" id="KW-1185">Reference proteome</keyword>
<accession>A0A3P8V5T7</accession>
<dbReference type="OMA" id="PQNEHPS"/>
<dbReference type="GeneTree" id="ENSGT00990000203908"/>
<reference evidence="2" key="3">
    <citation type="submission" date="2025-09" db="UniProtKB">
        <authorList>
            <consortium name="Ensembl"/>
        </authorList>
    </citation>
    <scope>IDENTIFICATION</scope>
</reference>
<evidence type="ECO:0000256" key="1">
    <source>
        <dbReference type="SAM" id="MobiDB-lite"/>
    </source>
</evidence>
<reference evidence="2" key="2">
    <citation type="submission" date="2025-08" db="UniProtKB">
        <authorList>
            <consortium name="Ensembl"/>
        </authorList>
    </citation>
    <scope>IDENTIFICATION</scope>
</reference>
<dbReference type="Ensembl" id="ENSCSET00000009576.1">
    <property type="protein sequence ID" value="ENSCSEP00000009464.1"/>
    <property type="gene ID" value="ENSCSEG00000006077.1"/>
</dbReference>
<dbReference type="Proteomes" id="UP000265120">
    <property type="component" value="Chromosome 4"/>
</dbReference>
<protein>
    <submittedName>
        <fullName evidence="2">Uncharacterized LOC103377911</fullName>
    </submittedName>
</protein>
<name>A0A3P8V5T7_CYNSE</name>
<feature type="compositionally biased region" description="Gly residues" evidence="1">
    <location>
        <begin position="12"/>
        <end position="22"/>
    </location>
</feature>
<dbReference type="AlphaFoldDB" id="A0A3P8V5T7"/>
<feature type="region of interest" description="Disordered" evidence="1">
    <location>
        <begin position="77"/>
        <end position="111"/>
    </location>
</feature>
<reference evidence="2 3" key="1">
    <citation type="journal article" date="2014" name="Nat. Genet.">
        <title>Whole-genome sequence of a flatfish provides insights into ZW sex chromosome evolution and adaptation to a benthic lifestyle.</title>
        <authorList>
            <person name="Chen S."/>
            <person name="Zhang G."/>
            <person name="Shao C."/>
            <person name="Huang Q."/>
            <person name="Liu G."/>
            <person name="Zhang P."/>
            <person name="Song W."/>
            <person name="An N."/>
            <person name="Chalopin D."/>
            <person name="Volff J.N."/>
            <person name="Hong Y."/>
            <person name="Li Q."/>
            <person name="Sha Z."/>
            <person name="Zhou H."/>
            <person name="Xie M."/>
            <person name="Yu Q."/>
            <person name="Liu Y."/>
            <person name="Xiang H."/>
            <person name="Wang N."/>
            <person name="Wu K."/>
            <person name="Yang C."/>
            <person name="Zhou Q."/>
            <person name="Liao X."/>
            <person name="Yang L."/>
            <person name="Hu Q."/>
            <person name="Zhang J."/>
            <person name="Meng L."/>
            <person name="Jin L."/>
            <person name="Tian Y."/>
            <person name="Lian J."/>
            <person name="Yang J."/>
            <person name="Miao G."/>
            <person name="Liu S."/>
            <person name="Liang Z."/>
            <person name="Yan F."/>
            <person name="Li Y."/>
            <person name="Sun B."/>
            <person name="Zhang H."/>
            <person name="Zhang J."/>
            <person name="Zhu Y."/>
            <person name="Du M."/>
            <person name="Zhao Y."/>
            <person name="Schartl M."/>
            <person name="Tang Q."/>
            <person name="Wang J."/>
        </authorList>
    </citation>
    <scope>NUCLEOTIDE SEQUENCE</scope>
</reference>
<dbReference type="FunCoup" id="A0A3P8V5T7">
    <property type="interactions" value="1"/>
</dbReference>
<dbReference type="InParanoid" id="A0A3P8V5T7"/>